<dbReference type="PANTHER" id="PTHR43317">
    <property type="entry name" value="THERMOSPERMINE SYNTHASE ACAULIS5"/>
    <property type="match status" value="1"/>
</dbReference>
<keyword evidence="1" id="KW-0620">Polyamine biosynthesis</keyword>
<evidence type="ECO:0008006" key="6">
    <source>
        <dbReference type="Google" id="ProtNLM"/>
    </source>
</evidence>
<keyword evidence="3" id="KW-1133">Transmembrane helix</keyword>
<dbReference type="EMBL" id="CP003005">
    <property type="protein sequence ID" value="AEO58977.1"/>
    <property type="molecule type" value="Genomic_DNA"/>
</dbReference>
<evidence type="ECO:0000313" key="4">
    <source>
        <dbReference type="EMBL" id="AEO58977.1"/>
    </source>
</evidence>
<keyword evidence="3" id="KW-0812">Transmembrane</keyword>
<feature type="region of interest" description="Disordered" evidence="2">
    <location>
        <begin position="1"/>
        <end position="32"/>
    </location>
</feature>
<dbReference type="CDD" id="cd02440">
    <property type="entry name" value="AdoMet_MTases"/>
    <property type="match status" value="1"/>
</dbReference>
<dbReference type="FunFam" id="3.40.50.150:FF:000288">
    <property type="entry name" value="Spermine/spermidine synthase, putative"/>
    <property type="match status" value="1"/>
</dbReference>
<sequence length="605" mass="65096">MAPKKASSSSKKSTTKVPANDSSPTISTATSTSTKESFEADLRALAAKARNETFANRARAQARIYLWSATLLTLLALSSVVSQLALSPVYGSIPSARWHAKLLMAACFVGWSSNLFLDRTLPFRPEHLLPVIALWTPAVHFFLGSVSSSLTAAWGPLVTEALTLFPLVGLSAACVATSLDGADLSALPGWLADAAPGLGSYAFFRAAEKVLGGLVQRFVGRSLLTTRTGLEVVLGALYALVAPSKLLLLALPAVLHTALFNTHVPTSTALARLNSGLAETGYVVLDRAESITGYVSVIDSPKEGYRLLRCDHSLLGGEWVKLIGQGRLKGNQVAEPVYSVFAMLEAVRLVKTPEPIVDSEAKALVIGLGVGTTPAALVAHGIDTTVVELDPVVHKFASQYFHLPSNHTAVIEDAVTYTSRQAADEAAPRYDYIIHDVFTGGAEPIALFTYEFLQDLHSLLKPNGVIAINYAGDFALPPPRIVVNTIRSIFPACRIFREHPRDEELFAKSGGDFTNMVIFCTKQAGGKLAFRLPGARDLLNSPSREASLLPRHEVKDADFLAGEAQAGGILRRNETDRLEKWHEVSAAGHWAVMRTVLPDAVWEAW</sequence>
<dbReference type="Proteomes" id="UP000007322">
    <property type="component" value="Chromosome 4"/>
</dbReference>
<evidence type="ECO:0000256" key="1">
    <source>
        <dbReference type="ARBA" id="ARBA00023115"/>
    </source>
</evidence>
<gene>
    <name evidence="4" type="ORF">MYCTH_2306804</name>
</gene>
<reference evidence="4 5" key="1">
    <citation type="journal article" date="2011" name="Nat. Biotechnol.">
        <title>Comparative genomic analysis of the thermophilic biomass-degrading fungi Myceliophthora thermophila and Thielavia terrestris.</title>
        <authorList>
            <person name="Berka R.M."/>
            <person name="Grigoriev I.V."/>
            <person name="Otillar R."/>
            <person name="Salamov A."/>
            <person name="Grimwood J."/>
            <person name="Reid I."/>
            <person name="Ishmael N."/>
            <person name="John T."/>
            <person name="Darmond C."/>
            <person name="Moisan M.-C."/>
            <person name="Henrissat B."/>
            <person name="Coutinho P.M."/>
            <person name="Lombard V."/>
            <person name="Natvig D.O."/>
            <person name="Lindquist E."/>
            <person name="Schmutz J."/>
            <person name="Lucas S."/>
            <person name="Harris P."/>
            <person name="Powlowski J."/>
            <person name="Bellemare A."/>
            <person name="Taylor D."/>
            <person name="Butler G."/>
            <person name="de Vries R.P."/>
            <person name="Allijn I.E."/>
            <person name="van den Brink J."/>
            <person name="Ushinsky S."/>
            <person name="Storms R."/>
            <person name="Powell A.J."/>
            <person name="Paulsen I.T."/>
            <person name="Elbourne L.D.H."/>
            <person name="Baker S.E."/>
            <person name="Magnuson J."/>
            <person name="LaBoissiere S."/>
            <person name="Clutterbuck A.J."/>
            <person name="Martinez D."/>
            <person name="Wogulis M."/>
            <person name="de Leon A.L."/>
            <person name="Rey M.W."/>
            <person name="Tsang A."/>
        </authorList>
    </citation>
    <scope>NUCLEOTIDE SEQUENCE [LARGE SCALE GENOMIC DNA]</scope>
    <source>
        <strain evidence="5">ATCC 42464 / BCRC 31852 / DSM 1799</strain>
    </source>
</reference>
<dbReference type="Gene3D" id="3.40.50.150">
    <property type="entry name" value="Vaccinia Virus protein VP39"/>
    <property type="match status" value="1"/>
</dbReference>
<dbReference type="GO" id="GO:0006596">
    <property type="term" value="P:polyamine biosynthetic process"/>
    <property type="evidence" value="ECO:0007669"/>
    <property type="project" value="UniProtKB-KW"/>
</dbReference>
<dbReference type="PANTHER" id="PTHR43317:SF1">
    <property type="entry name" value="THERMOSPERMINE SYNTHASE ACAULIS5"/>
    <property type="match status" value="1"/>
</dbReference>
<protein>
    <recommendedName>
        <fullName evidence="6">PABS domain-containing protein</fullName>
    </recommendedName>
</protein>
<evidence type="ECO:0000256" key="2">
    <source>
        <dbReference type="SAM" id="MobiDB-lite"/>
    </source>
</evidence>
<dbReference type="AlphaFoldDB" id="G2QEU8"/>
<dbReference type="NCBIfam" id="NF037959">
    <property type="entry name" value="MFS_SpdSyn"/>
    <property type="match status" value="1"/>
</dbReference>
<dbReference type="InterPro" id="IPR029063">
    <property type="entry name" value="SAM-dependent_MTases_sf"/>
</dbReference>
<dbReference type="HOGENOM" id="CLU_017511_2_0_1"/>
<name>G2QEU8_THET4</name>
<dbReference type="VEuPathDB" id="FungiDB:MYCTH_2306804"/>
<proteinExistence type="predicted"/>
<keyword evidence="3" id="KW-0472">Membrane</keyword>
<dbReference type="KEGG" id="mtm:MYCTH_2306804"/>
<dbReference type="SUPFAM" id="SSF53335">
    <property type="entry name" value="S-adenosyl-L-methionine-dependent methyltransferases"/>
    <property type="match status" value="1"/>
</dbReference>
<accession>G2QEU8</accession>
<dbReference type="GeneID" id="11513931"/>
<dbReference type="InParanoid" id="G2QEU8"/>
<evidence type="ECO:0000256" key="3">
    <source>
        <dbReference type="SAM" id="Phobius"/>
    </source>
</evidence>
<evidence type="ECO:0000313" key="5">
    <source>
        <dbReference type="Proteomes" id="UP000007322"/>
    </source>
</evidence>
<dbReference type="eggNOG" id="ENOG502QTVA">
    <property type="taxonomic scope" value="Eukaryota"/>
</dbReference>
<dbReference type="Pfam" id="PF01564">
    <property type="entry name" value="Spermine_synth"/>
    <property type="match status" value="1"/>
</dbReference>
<feature type="transmembrane region" description="Helical" evidence="3">
    <location>
        <begin position="64"/>
        <end position="86"/>
    </location>
</feature>
<dbReference type="OMA" id="CFIGWAG"/>
<keyword evidence="5" id="KW-1185">Reference proteome</keyword>
<dbReference type="OrthoDB" id="2016285at2759"/>
<organism evidence="4 5">
    <name type="scientific">Thermothelomyces thermophilus (strain ATCC 42464 / BCRC 31852 / DSM 1799)</name>
    <name type="common">Sporotrichum thermophile</name>
    <dbReference type="NCBI Taxonomy" id="573729"/>
    <lineage>
        <taxon>Eukaryota</taxon>
        <taxon>Fungi</taxon>
        <taxon>Dikarya</taxon>
        <taxon>Ascomycota</taxon>
        <taxon>Pezizomycotina</taxon>
        <taxon>Sordariomycetes</taxon>
        <taxon>Sordariomycetidae</taxon>
        <taxon>Sordariales</taxon>
        <taxon>Chaetomiaceae</taxon>
        <taxon>Thermothelomyces</taxon>
    </lineage>
</organism>
<dbReference type="RefSeq" id="XP_003664222.1">
    <property type="nucleotide sequence ID" value="XM_003664174.1"/>
</dbReference>